<dbReference type="SUPFAM" id="SSF54236">
    <property type="entry name" value="Ubiquitin-like"/>
    <property type="match status" value="1"/>
</dbReference>
<gene>
    <name evidence="6" type="ORF">ZIOFF_007858</name>
</gene>
<dbReference type="CDD" id="cd17039">
    <property type="entry name" value="Ubl_ubiquitin_like"/>
    <property type="match status" value="1"/>
</dbReference>
<dbReference type="Pfam" id="PF23598">
    <property type="entry name" value="LRR_14"/>
    <property type="match status" value="1"/>
</dbReference>
<organism evidence="6 7">
    <name type="scientific">Zingiber officinale</name>
    <name type="common">Ginger</name>
    <name type="synonym">Amomum zingiber</name>
    <dbReference type="NCBI Taxonomy" id="94328"/>
    <lineage>
        <taxon>Eukaryota</taxon>
        <taxon>Viridiplantae</taxon>
        <taxon>Streptophyta</taxon>
        <taxon>Embryophyta</taxon>
        <taxon>Tracheophyta</taxon>
        <taxon>Spermatophyta</taxon>
        <taxon>Magnoliopsida</taxon>
        <taxon>Liliopsida</taxon>
        <taxon>Zingiberales</taxon>
        <taxon>Zingiberaceae</taxon>
        <taxon>Zingiber</taxon>
    </lineage>
</organism>
<dbReference type="Gene3D" id="3.10.20.90">
    <property type="entry name" value="Phosphatidylinositol 3-kinase Catalytic Subunit, Chain A, domain 1"/>
    <property type="match status" value="1"/>
</dbReference>
<keyword evidence="7" id="KW-1185">Reference proteome</keyword>
<keyword evidence="2" id="KW-0677">Repeat</keyword>
<comment type="caution">
    <text evidence="6">The sequence shown here is derived from an EMBL/GenBank/DDBJ whole genome shotgun (WGS) entry which is preliminary data.</text>
</comment>
<dbReference type="PROSITE" id="PS51450">
    <property type="entry name" value="LRR"/>
    <property type="match status" value="3"/>
</dbReference>
<comment type="function">
    <text evidence="4">Leucine-rich repeat protein that likely mediates protein interactions, possibly in the context of signal transduction.</text>
</comment>
<dbReference type="InterPro" id="IPR000626">
    <property type="entry name" value="Ubiquitin-like_dom"/>
</dbReference>
<dbReference type="EMBL" id="JACMSC010000002">
    <property type="protein sequence ID" value="KAG6533978.1"/>
    <property type="molecule type" value="Genomic_DNA"/>
</dbReference>
<dbReference type="Gene3D" id="3.80.10.10">
    <property type="entry name" value="Ribonuclease Inhibitor"/>
    <property type="match status" value="3"/>
</dbReference>
<evidence type="ECO:0000313" key="6">
    <source>
        <dbReference type="EMBL" id="KAG6533978.1"/>
    </source>
</evidence>
<reference evidence="6 7" key="1">
    <citation type="submission" date="2020-08" db="EMBL/GenBank/DDBJ databases">
        <title>Plant Genome Project.</title>
        <authorList>
            <person name="Zhang R.-G."/>
        </authorList>
    </citation>
    <scope>NUCLEOTIDE SEQUENCE [LARGE SCALE GENOMIC DNA]</scope>
    <source>
        <tissue evidence="6">Rhizome</tissue>
    </source>
</reference>
<proteinExistence type="inferred from homology"/>
<dbReference type="Proteomes" id="UP000734854">
    <property type="component" value="Unassembled WGS sequence"/>
</dbReference>
<accession>A0A8J5HV41</accession>
<dbReference type="InterPro" id="IPR029071">
    <property type="entry name" value="Ubiquitin-like_domsf"/>
</dbReference>
<dbReference type="GO" id="GO:0005737">
    <property type="term" value="C:cytoplasm"/>
    <property type="evidence" value="ECO:0007669"/>
    <property type="project" value="TreeGrafter"/>
</dbReference>
<dbReference type="PROSITE" id="PS50053">
    <property type="entry name" value="UBIQUITIN_2"/>
    <property type="match status" value="1"/>
</dbReference>
<keyword evidence="1" id="KW-0433">Leucine-rich repeat</keyword>
<dbReference type="PANTHER" id="PTHR48051">
    <property type="match status" value="1"/>
</dbReference>
<evidence type="ECO:0000256" key="4">
    <source>
        <dbReference type="ARBA" id="ARBA00037519"/>
    </source>
</evidence>
<evidence type="ECO:0000259" key="5">
    <source>
        <dbReference type="PROSITE" id="PS50053"/>
    </source>
</evidence>
<evidence type="ECO:0000256" key="1">
    <source>
        <dbReference type="ARBA" id="ARBA00022614"/>
    </source>
</evidence>
<dbReference type="InterPro" id="IPR055414">
    <property type="entry name" value="LRR_R13L4/SHOC2-like"/>
</dbReference>
<name>A0A8J5HV41_ZINOF</name>
<dbReference type="PANTHER" id="PTHR48051:SF1">
    <property type="entry name" value="RAS SUPPRESSOR PROTEIN 1"/>
    <property type="match status" value="1"/>
</dbReference>
<dbReference type="SMART" id="SM00213">
    <property type="entry name" value="UBQ"/>
    <property type="match status" value="1"/>
</dbReference>
<evidence type="ECO:0000256" key="2">
    <source>
        <dbReference type="ARBA" id="ARBA00022737"/>
    </source>
</evidence>
<dbReference type="InterPro" id="IPR001611">
    <property type="entry name" value="Leu-rich_rpt"/>
</dbReference>
<dbReference type="AlphaFoldDB" id="A0A8J5HV41"/>
<evidence type="ECO:0000256" key="3">
    <source>
        <dbReference type="ARBA" id="ARBA00023786"/>
    </source>
</evidence>
<dbReference type="SMART" id="SM00369">
    <property type="entry name" value="LRR_TYP"/>
    <property type="match status" value="6"/>
</dbReference>
<feature type="domain" description="Ubiquitin-like" evidence="5">
    <location>
        <begin position="14"/>
        <end position="85"/>
    </location>
</feature>
<dbReference type="InterPro" id="IPR003591">
    <property type="entry name" value="Leu-rich_rpt_typical-subtyp"/>
</dbReference>
<comment type="similarity">
    <text evidence="3">Belongs to the SHOC2 family.</text>
</comment>
<dbReference type="SMART" id="SM00364">
    <property type="entry name" value="LRR_BAC"/>
    <property type="match status" value="6"/>
</dbReference>
<sequence>MEASKEVDGGPSTMTVHVKFTGRTLPVSLQEDATVNELKSLLQPLTNVLPRGQTLIFKGRVLTDKMSLKSVPVSNGSKLMLIASQGLHQGCMKASKLISQTIGRKLQVVSLLAIHFDGPITKDSTSQTANSRRILDAKKAQVSHTKTFIEKSRSEKWKLTGVVALSECHLEAVPEEVWSCESSIRVLDISNNLIREVPTKVGLLQSLNKLLLNANNITDDSISWEGLSSLKSLTVLSINQNCLTMLPSTVGTLTSLCQLHLSYNKITSLPDELGSLNKLEILKVANNRLSSIPSIIGNCKSLVEIDLSCNLLVDLPETVGNLLDLKVCSISFRVVGSFKLLLSDCVTFTNMPNAQLIQVLILRNNGLKSLPSALFKMCTQLSTLDLHGTQITNDSLRQVEDNKRVEGWKDFDERRRSKHQKQLDFRVGSSGVFDEGADDDQIHR</sequence>
<protein>
    <recommendedName>
        <fullName evidence="5">Ubiquitin-like domain-containing protein</fullName>
    </recommendedName>
</protein>
<dbReference type="SUPFAM" id="SSF52058">
    <property type="entry name" value="L domain-like"/>
    <property type="match status" value="1"/>
</dbReference>
<dbReference type="InterPro" id="IPR050216">
    <property type="entry name" value="LRR_domain-containing"/>
</dbReference>
<dbReference type="Pfam" id="PF00240">
    <property type="entry name" value="ubiquitin"/>
    <property type="match status" value="1"/>
</dbReference>
<dbReference type="InterPro" id="IPR032675">
    <property type="entry name" value="LRR_dom_sf"/>
</dbReference>
<evidence type="ECO:0000313" key="7">
    <source>
        <dbReference type="Proteomes" id="UP000734854"/>
    </source>
</evidence>